<dbReference type="Gene3D" id="1.10.490.20">
    <property type="entry name" value="Phycocyanins"/>
    <property type="match status" value="1"/>
</dbReference>
<evidence type="ECO:0000256" key="4">
    <source>
        <dbReference type="ARBA" id="ARBA00023307"/>
    </source>
</evidence>
<proteinExistence type="inferred from homology"/>
<dbReference type="Proteomes" id="UP000218287">
    <property type="component" value="Chromosome"/>
</dbReference>
<dbReference type="GO" id="GO:0015979">
    <property type="term" value="P:photosynthesis"/>
    <property type="evidence" value="ECO:0007669"/>
    <property type="project" value="InterPro"/>
</dbReference>
<dbReference type="EMBL" id="AP018174">
    <property type="protein sequence ID" value="BAY14325.1"/>
    <property type="molecule type" value="Genomic_DNA"/>
</dbReference>
<evidence type="ECO:0000256" key="5">
    <source>
        <dbReference type="SAM" id="Coils"/>
    </source>
</evidence>
<evidence type="ECO:0000256" key="2">
    <source>
        <dbReference type="ARBA" id="ARBA00008182"/>
    </source>
</evidence>
<comment type="subcellular location">
    <subcellularLocation>
        <location evidence="1">Cellular thylakoid membrane</location>
        <topology evidence="1">Peripheral membrane protein</topology>
        <orientation evidence="1">Cytoplasmic side</orientation>
    </subcellularLocation>
</comment>
<sequence>MSKKKNIINWVKPLQVVSIPFNLLKKSLLDDVYKQVTQGAIQDLSFKISELKSRIDQLQQNVSLIQQVETKVDNVDIKIKILELQIPEKMQSLLQSNLSGVRKVVKDIIDESLEEQRKKIAKLTSKGGDIGEELKQALAKKAKLEASLELFNESFRKLTESANRIKYCKEAAVWLVSEREKLALEASRIVLDNNPELISSNEPADSIEKCQRFYQDIDNYLELISYYLSVGAEPILLYQQVKTAILPAYAYQQAFSFILNNKVSNNLSDNAILEIKGYFNKYLIDIFNKSSQ</sequence>
<organism evidence="6 7">
    <name type="scientific">Anabaenopsis circularis NIES-21</name>
    <dbReference type="NCBI Taxonomy" id="1085406"/>
    <lineage>
        <taxon>Bacteria</taxon>
        <taxon>Bacillati</taxon>
        <taxon>Cyanobacteriota</taxon>
        <taxon>Cyanophyceae</taxon>
        <taxon>Nostocales</taxon>
        <taxon>Nodulariaceae</taxon>
        <taxon>Anabaenopsis</taxon>
    </lineage>
</organism>
<name>A0A1Z4G9X6_9CYAN</name>
<keyword evidence="4" id="KW-0089">Bile pigment</keyword>
<dbReference type="Pfam" id="PF00502">
    <property type="entry name" value="Phycobilisome"/>
    <property type="match status" value="1"/>
</dbReference>
<dbReference type="GO" id="GO:0030089">
    <property type="term" value="C:phycobilisome"/>
    <property type="evidence" value="ECO:0007669"/>
    <property type="project" value="InterPro"/>
</dbReference>
<evidence type="ECO:0000256" key="1">
    <source>
        <dbReference type="ARBA" id="ARBA00004445"/>
    </source>
</evidence>
<gene>
    <name evidence="6" type="primary">cpeA</name>
    <name evidence="6" type="ORF">NIES21_00820</name>
</gene>
<evidence type="ECO:0000256" key="3">
    <source>
        <dbReference type="ARBA" id="ARBA00022991"/>
    </source>
</evidence>
<keyword evidence="3" id="KW-0157">Chromophore</keyword>
<dbReference type="GO" id="GO:0031676">
    <property type="term" value="C:plasma membrane-derived thylakoid membrane"/>
    <property type="evidence" value="ECO:0007669"/>
    <property type="project" value="UniProtKB-SubCell"/>
</dbReference>
<protein>
    <submittedName>
        <fullName evidence="6">Phycoerythrin alpha chain</fullName>
    </submittedName>
</protein>
<dbReference type="OrthoDB" id="510361at2"/>
<accession>A0A1Z4G9X6</accession>
<keyword evidence="7" id="KW-1185">Reference proteome</keyword>
<dbReference type="InterPro" id="IPR012128">
    <property type="entry name" value="Phycobilisome_asu/bsu"/>
</dbReference>
<evidence type="ECO:0000313" key="6">
    <source>
        <dbReference type="EMBL" id="BAY14325.1"/>
    </source>
</evidence>
<dbReference type="InterPro" id="IPR038719">
    <property type="entry name" value="Phycobilisome_asu/bsu_sf"/>
</dbReference>
<evidence type="ECO:0000313" key="7">
    <source>
        <dbReference type="Proteomes" id="UP000218287"/>
    </source>
</evidence>
<feature type="coiled-coil region" evidence="5">
    <location>
        <begin position="41"/>
        <end position="154"/>
    </location>
</feature>
<dbReference type="InterPro" id="IPR009050">
    <property type="entry name" value="Globin-like_sf"/>
</dbReference>
<reference evidence="6 7" key="1">
    <citation type="submission" date="2017-06" db="EMBL/GenBank/DDBJ databases">
        <title>Genome sequencing of cyanobaciteial culture collection at National Institute for Environmental Studies (NIES).</title>
        <authorList>
            <person name="Hirose Y."/>
            <person name="Shimura Y."/>
            <person name="Fujisawa T."/>
            <person name="Nakamura Y."/>
            <person name="Kawachi M."/>
        </authorList>
    </citation>
    <scope>NUCLEOTIDE SEQUENCE [LARGE SCALE GENOMIC DNA]</scope>
    <source>
        <strain evidence="6 7">NIES-21</strain>
    </source>
</reference>
<comment type="similarity">
    <text evidence="2">Belongs to the phycobiliprotein family.</text>
</comment>
<dbReference type="SUPFAM" id="SSF46458">
    <property type="entry name" value="Globin-like"/>
    <property type="match status" value="1"/>
</dbReference>
<dbReference type="AlphaFoldDB" id="A0A1Z4G9X6"/>
<keyword evidence="5" id="KW-0175">Coiled coil</keyword>